<keyword evidence="2" id="KW-1185">Reference proteome</keyword>
<accession>A0A069RFN4</accession>
<reference evidence="1 2" key="1">
    <citation type="submission" date="2014-03" db="EMBL/GenBank/DDBJ databases">
        <title>Genome sequence of Clostridium litorale W6, DSM 5388.</title>
        <authorList>
            <person name="Poehlein A."/>
            <person name="Jagirdar A."/>
            <person name="Khonsari B."/>
            <person name="Chibani C.M."/>
            <person name="Gutierrez Gutierrez D.A."/>
            <person name="Davydova E."/>
            <person name="Alghaithi H.S."/>
            <person name="Nair K.P."/>
            <person name="Dhamotharan K."/>
            <person name="Chandran L."/>
            <person name="G W."/>
            <person name="Daniel R."/>
        </authorList>
    </citation>
    <scope>NUCLEOTIDE SEQUENCE [LARGE SCALE GENOMIC DNA]</scope>
    <source>
        <strain evidence="1 2">W6</strain>
    </source>
</reference>
<gene>
    <name evidence="1" type="ORF">CLIT_11c00320</name>
</gene>
<protein>
    <recommendedName>
        <fullName evidence="3">TIGR02677 family protein</fullName>
    </recommendedName>
</protein>
<comment type="caution">
    <text evidence="1">The sequence shown here is derived from an EMBL/GenBank/DDBJ whole genome shotgun (WGS) entry which is preliminary data.</text>
</comment>
<name>A0A069RFN4_PEPLI</name>
<dbReference type="Pfam" id="PF09660">
    <property type="entry name" value="DUF2397"/>
    <property type="match status" value="1"/>
</dbReference>
<evidence type="ECO:0000313" key="2">
    <source>
        <dbReference type="Proteomes" id="UP000027946"/>
    </source>
</evidence>
<dbReference type="InterPro" id="IPR013493">
    <property type="entry name" value="CHP02677"/>
</dbReference>
<organism evidence="1 2">
    <name type="scientific">Peptoclostridium litorale DSM 5388</name>
    <dbReference type="NCBI Taxonomy" id="1121324"/>
    <lineage>
        <taxon>Bacteria</taxon>
        <taxon>Bacillati</taxon>
        <taxon>Bacillota</taxon>
        <taxon>Clostridia</taxon>
        <taxon>Peptostreptococcales</taxon>
        <taxon>Peptoclostridiaceae</taxon>
        <taxon>Peptoclostridium</taxon>
    </lineage>
</organism>
<proteinExistence type="predicted"/>
<dbReference type="STRING" id="1121324.CLIT_11c00320"/>
<sequence>MEIGEKLLKQLTEAKYLCVENSWRYRSIIRFFYIEYEKMNYWLYKEDVLEALISSERFKDYTVEQCRQDLDALCEWGNLVPVQDTSKAMTIEEFKNKQFRYQLSPYSVEIERMVIRLENLKVENASLEPTLLERLKMEIEKFEMMSDKTPQQVGIWWNNLNEDFKRLNQNYQDYIRELCSIRAEELMKSREFLIFKDKFIEYIRSFVKGLQTNSYAIESVLKSVGGECERAVFDKVIEYEMSIPRIENIATEQEMMESISGRWHSIKRWFLGQGAHESEASRLFETTNDIIRKITRFACQIIDTKNSLANRKEEYKKLAEMFVSCNDIDDAHKISSLVFGLFSTRHIRGDIERQSESTSSSVYDEEALEVTIKPRVRTFREKLVRNAISENEDRKRVMREKIMAQRLQEAEILREIVNGNEIDFESIGNIEPHIRNTLLKWVAKGNSSKNRRAKTDEGASFELVYPADGRKCTLECSDGKFITPAYKIRFEG</sequence>
<evidence type="ECO:0008006" key="3">
    <source>
        <dbReference type="Google" id="ProtNLM"/>
    </source>
</evidence>
<dbReference type="Proteomes" id="UP000027946">
    <property type="component" value="Unassembled WGS sequence"/>
</dbReference>
<dbReference type="OrthoDB" id="1639410at2"/>
<dbReference type="EMBL" id="JJMM01000011">
    <property type="protein sequence ID" value="KDR95005.1"/>
    <property type="molecule type" value="Genomic_DNA"/>
</dbReference>
<dbReference type="NCBIfam" id="TIGR02677">
    <property type="entry name" value="TIGR02677 family protein"/>
    <property type="match status" value="1"/>
</dbReference>
<evidence type="ECO:0000313" key="1">
    <source>
        <dbReference type="EMBL" id="KDR95005.1"/>
    </source>
</evidence>
<dbReference type="AlphaFoldDB" id="A0A069RFN4"/>
<dbReference type="eggNOG" id="ENOG502Z7IU">
    <property type="taxonomic scope" value="Bacteria"/>
</dbReference>
<dbReference type="RefSeq" id="WP_038264824.1">
    <property type="nucleotide sequence ID" value="NZ_FSRH01000002.1"/>
</dbReference>